<proteinExistence type="predicted"/>
<organism evidence="2 3">
    <name type="scientific">Streptomyces katrae</name>
    <dbReference type="NCBI Taxonomy" id="68223"/>
    <lineage>
        <taxon>Bacteria</taxon>
        <taxon>Bacillati</taxon>
        <taxon>Actinomycetota</taxon>
        <taxon>Actinomycetes</taxon>
        <taxon>Kitasatosporales</taxon>
        <taxon>Streptomycetaceae</taxon>
        <taxon>Streptomyces</taxon>
    </lineage>
</organism>
<protein>
    <submittedName>
        <fullName evidence="2">Helix-turn-helix transcriptional regulator</fullName>
    </submittedName>
</protein>
<dbReference type="InterPro" id="IPR001387">
    <property type="entry name" value="Cro/C1-type_HTH"/>
</dbReference>
<dbReference type="InterPro" id="IPR043917">
    <property type="entry name" value="DUF5753"/>
</dbReference>
<accession>A0ABT7GVX6</accession>
<dbReference type="Pfam" id="PF19054">
    <property type="entry name" value="DUF5753"/>
    <property type="match status" value="1"/>
</dbReference>
<dbReference type="Proteomes" id="UP001223390">
    <property type="component" value="Unassembled WGS sequence"/>
</dbReference>
<name>A0ABT7GVX6_9ACTN</name>
<evidence type="ECO:0000313" key="2">
    <source>
        <dbReference type="EMBL" id="MDK9497044.1"/>
    </source>
</evidence>
<gene>
    <name evidence="2" type="ORF">QEZ40_001692</name>
</gene>
<dbReference type="SUPFAM" id="SSF47413">
    <property type="entry name" value="lambda repressor-like DNA-binding domains"/>
    <property type="match status" value="1"/>
</dbReference>
<keyword evidence="3" id="KW-1185">Reference proteome</keyword>
<dbReference type="SMART" id="SM00530">
    <property type="entry name" value="HTH_XRE"/>
    <property type="match status" value="1"/>
</dbReference>
<comment type="caution">
    <text evidence="2">The sequence shown here is derived from an EMBL/GenBank/DDBJ whole genome shotgun (WGS) entry which is preliminary data.</text>
</comment>
<evidence type="ECO:0000313" key="3">
    <source>
        <dbReference type="Proteomes" id="UP001223390"/>
    </source>
</evidence>
<feature type="domain" description="HTH cro/C1-type" evidence="1">
    <location>
        <begin position="33"/>
        <end position="88"/>
    </location>
</feature>
<dbReference type="CDD" id="cd00093">
    <property type="entry name" value="HTH_XRE"/>
    <property type="match status" value="1"/>
</dbReference>
<sequence>MSAVPSDGRPSLDFMLASPGSSSTVLRLAIGARLRILRDAAGIAPQDAAAYIRCDKSKISRMECGKSPLKERDVVDLLALYGAPALEQAAAQELVALSNEPGWWERYSKFVPDWFDKLLGLQEGASMIWTYEVLLVPGLLQTRDYAWAVTLSGFPLADRLDIEARVELRMRRQQILTREGGPELWAIVDPSVLDRPIGSDEVMRGQIEHLIQAAQQPRITLQFAPKDFVLVGTPVTLMRFGIDLPDVVYVENPLGAHYFDRPKETSHFRALLDPLSSSAFGPEETLQMLETALDRYR</sequence>
<dbReference type="RefSeq" id="WP_285342865.1">
    <property type="nucleotide sequence ID" value="NZ_JASITI010000016.1"/>
</dbReference>
<dbReference type="Gene3D" id="1.10.260.40">
    <property type="entry name" value="lambda repressor-like DNA-binding domains"/>
    <property type="match status" value="1"/>
</dbReference>
<evidence type="ECO:0000259" key="1">
    <source>
        <dbReference type="SMART" id="SM00530"/>
    </source>
</evidence>
<reference evidence="2 3" key="1">
    <citation type="submission" date="2023-05" db="EMBL/GenBank/DDBJ databases">
        <title>Sequencing and Assembly of Streptomyces sp. NP73.</title>
        <authorList>
            <person name="Konwar A.N."/>
            <person name="Saikia K."/>
            <person name="Thakur D."/>
        </authorList>
    </citation>
    <scope>NUCLEOTIDE SEQUENCE [LARGE SCALE GENOMIC DNA]</scope>
    <source>
        <strain evidence="2 3">NP73</strain>
    </source>
</reference>
<dbReference type="EMBL" id="JASITI010000016">
    <property type="protein sequence ID" value="MDK9497044.1"/>
    <property type="molecule type" value="Genomic_DNA"/>
</dbReference>
<dbReference type="Pfam" id="PF13560">
    <property type="entry name" value="HTH_31"/>
    <property type="match status" value="1"/>
</dbReference>
<dbReference type="InterPro" id="IPR010982">
    <property type="entry name" value="Lambda_DNA-bd_dom_sf"/>
</dbReference>